<proteinExistence type="predicted"/>
<dbReference type="WBParaSite" id="nRc.2.0.1.t01970-RA">
    <property type="protein sequence ID" value="nRc.2.0.1.t01970-RA"/>
    <property type="gene ID" value="nRc.2.0.1.g01970"/>
</dbReference>
<name>A0A915HKI2_ROMCU</name>
<protein>
    <submittedName>
        <fullName evidence="2">Uncharacterized protein</fullName>
    </submittedName>
</protein>
<dbReference type="AlphaFoldDB" id="A0A915HKI2"/>
<accession>A0A915HKI2</accession>
<reference evidence="2" key="1">
    <citation type="submission" date="2022-11" db="UniProtKB">
        <authorList>
            <consortium name="WormBaseParasite"/>
        </authorList>
    </citation>
    <scope>IDENTIFICATION</scope>
</reference>
<organism evidence="1 2">
    <name type="scientific">Romanomermis culicivorax</name>
    <name type="common">Nematode worm</name>
    <dbReference type="NCBI Taxonomy" id="13658"/>
    <lineage>
        <taxon>Eukaryota</taxon>
        <taxon>Metazoa</taxon>
        <taxon>Ecdysozoa</taxon>
        <taxon>Nematoda</taxon>
        <taxon>Enoplea</taxon>
        <taxon>Dorylaimia</taxon>
        <taxon>Mermithida</taxon>
        <taxon>Mermithoidea</taxon>
        <taxon>Mermithidae</taxon>
        <taxon>Romanomermis</taxon>
    </lineage>
</organism>
<dbReference type="Proteomes" id="UP000887565">
    <property type="component" value="Unplaced"/>
</dbReference>
<evidence type="ECO:0000313" key="2">
    <source>
        <dbReference type="WBParaSite" id="nRc.2.0.1.t01970-RA"/>
    </source>
</evidence>
<evidence type="ECO:0000313" key="1">
    <source>
        <dbReference type="Proteomes" id="UP000887565"/>
    </source>
</evidence>
<sequence>MFTAMTQPMTTEGLKIFIYDPNTLLSIVYFMFS</sequence>
<keyword evidence="1" id="KW-1185">Reference proteome</keyword>